<reference evidence="1 2" key="1">
    <citation type="journal article" date="2010" name="Nature">
        <title>Genome sequence of the palaeopolyploid soybean.</title>
        <authorList>
            <person name="Schmutz J."/>
            <person name="Cannon S.B."/>
            <person name="Schlueter J."/>
            <person name="Ma J."/>
            <person name="Mitros T."/>
            <person name="Nelson W."/>
            <person name="Hyten D.L."/>
            <person name="Song Q."/>
            <person name="Thelen J.J."/>
            <person name="Cheng J."/>
            <person name="Xu D."/>
            <person name="Hellsten U."/>
            <person name="May G.D."/>
            <person name="Yu Y."/>
            <person name="Sakurai T."/>
            <person name="Umezawa T."/>
            <person name="Bhattacharyya M.K."/>
            <person name="Sandhu D."/>
            <person name="Valliyodan B."/>
            <person name="Lindquist E."/>
            <person name="Peto M."/>
            <person name="Grant D."/>
            <person name="Shu S."/>
            <person name="Goodstein D."/>
            <person name="Barry K."/>
            <person name="Futrell-Griggs M."/>
            <person name="Abernathy B."/>
            <person name="Du J."/>
            <person name="Tian Z."/>
            <person name="Zhu L."/>
            <person name="Gill N."/>
            <person name="Joshi T."/>
            <person name="Libault M."/>
            <person name="Sethuraman A."/>
            <person name="Zhang X.-C."/>
            <person name="Shinozaki K."/>
            <person name="Nguyen H.T."/>
            <person name="Wing R.A."/>
            <person name="Cregan P."/>
            <person name="Specht J."/>
            <person name="Grimwood J."/>
            <person name="Rokhsar D."/>
            <person name="Stacey G."/>
            <person name="Shoemaker R.C."/>
            <person name="Jackson S.A."/>
        </authorList>
    </citation>
    <scope>NUCLEOTIDE SEQUENCE [LARGE SCALE GENOMIC DNA]</scope>
    <source>
        <strain evidence="2">cv. Williams 82</strain>
        <tissue evidence="1">Callus</tissue>
    </source>
</reference>
<evidence type="ECO:0000313" key="1">
    <source>
        <dbReference type="EMBL" id="KRH11437.1"/>
    </source>
</evidence>
<evidence type="ECO:0000313" key="3">
    <source>
        <dbReference type="Proteomes" id="UP000008827"/>
    </source>
</evidence>
<name>A0A0R0FZ20_SOYBN</name>
<evidence type="ECO:0000313" key="2">
    <source>
        <dbReference type="EnsemblPlants" id="KRH11437"/>
    </source>
</evidence>
<dbReference type="Gramene" id="KRH11437">
    <property type="protein sequence ID" value="KRH11437"/>
    <property type="gene ID" value="GLYMA_15G108100"/>
</dbReference>
<gene>
    <name evidence="1" type="ORF">GLYMA_15G108100</name>
</gene>
<dbReference type="InParanoid" id="A0A0R0FZ20"/>
<dbReference type="AlphaFoldDB" id="A0A0R0FZ20"/>
<dbReference type="ExpressionAtlas" id="A0A0R0FZ20">
    <property type="expression patterns" value="baseline and differential"/>
</dbReference>
<dbReference type="EnsemblPlants" id="KRH11437">
    <property type="protein sequence ID" value="KRH11437"/>
    <property type="gene ID" value="GLYMA_15G108100"/>
</dbReference>
<keyword evidence="3" id="KW-1185">Reference proteome</keyword>
<proteinExistence type="predicted"/>
<reference evidence="2" key="2">
    <citation type="submission" date="2018-02" db="UniProtKB">
        <authorList>
            <consortium name="EnsemblPlants"/>
        </authorList>
    </citation>
    <scope>IDENTIFICATION</scope>
    <source>
        <strain evidence="2">Williams 82</strain>
    </source>
</reference>
<sequence>MLPSLHHFKVQELVDGVLYNIGAAGSYNFKHVIKGLRYWYGSIRRQCFMISKLSYLIEPCQYHMQTLIMACNNWQLANTLKMSRDLLTWCSKQPSLEPSSSYESFFRVSVMINFLEWGETLIW</sequence>
<accession>A0A0R0FZ20</accession>
<dbReference type="EMBL" id="CM000848">
    <property type="protein sequence ID" value="KRH11437.1"/>
    <property type="molecule type" value="Genomic_DNA"/>
</dbReference>
<dbReference type="Proteomes" id="UP000008827">
    <property type="component" value="Chromosome 15"/>
</dbReference>
<organism evidence="1">
    <name type="scientific">Glycine max</name>
    <name type="common">Soybean</name>
    <name type="synonym">Glycine hispida</name>
    <dbReference type="NCBI Taxonomy" id="3847"/>
    <lineage>
        <taxon>Eukaryota</taxon>
        <taxon>Viridiplantae</taxon>
        <taxon>Streptophyta</taxon>
        <taxon>Embryophyta</taxon>
        <taxon>Tracheophyta</taxon>
        <taxon>Spermatophyta</taxon>
        <taxon>Magnoliopsida</taxon>
        <taxon>eudicotyledons</taxon>
        <taxon>Gunneridae</taxon>
        <taxon>Pentapetalae</taxon>
        <taxon>rosids</taxon>
        <taxon>fabids</taxon>
        <taxon>Fabales</taxon>
        <taxon>Fabaceae</taxon>
        <taxon>Papilionoideae</taxon>
        <taxon>50 kb inversion clade</taxon>
        <taxon>NPAAA clade</taxon>
        <taxon>indigoferoid/millettioid clade</taxon>
        <taxon>Phaseoleae</taxon>
        <taxon>Glycine</taxon>
        <taxon>Glycine subgen. Soja</taxon>
    </lineage>
</organism>
<protein>
    <submittedName>
        <fullName evidence="1 2">Uncharacterized protein</fullName>
    </submittedName>
</protein>
<reference evidence="1" key="3">
    <citation type="submission" date="2018-07" db="EMBL/GenBank/DDBJ databases">
        <title>WGS assembly of Glycine max.</title>
        <authorList>
            <person name="Schmutz J."/>
            <person name="Cannon S."/>
            <person name="Schlueter J."/>
            <person name="Ma J."/>
            <person name="Mitros T."/>
            <person name="Nelson W."/>
            <person name="Hyten D."/>
            <person name="Song Q."/>
            <person name="Thelen J."/>
            <person name="Cheng J."/>
            <person name="Xu D."/>
            <person name="Hellsten U."/>
            <person name="May G."/>
            <person name="Yu Y."/>
            <person name="Sakurai T."/>
            <person name="Umezawa T."/>
            <person name="Bhattacharyya M."/>
            <person name="Sandhu D."/>
            <person name="Valliyodan B."/>
            <person name="Lindquist E."/>
            <person name="Peto M."/>
            <person name="Grant D."/>
            <person name="Shu S."/>
            <person name="Goodstein D."/>
            <person name="Barry K."/>
            <person name="Futrell-Griggs M."/>
            <person name="Abernathy B."/>
            <person name="Du J."/>
            <person name="Tian Z."/>
            <person name="Zhu L."/>
            <person name="Gill N."/>
            <person name="Joshi T."/>
            <person name="Libault M."/>
            <person name="Sethuraman A."/>
            <person name="Zhang X."/>
            <person name="Shinozaki K."/>
            <person name="Nguyen H."/>
            <person name="Wing R."/>
            <person name="Cregan P."/>
            <person name="Specht J."/>
            <person name="Grimwood J."/>
            <person name="Rokhsar D."/>
            <person name="Stacey G."/>
            <person name="Shoemaker R."/>
            <person name="Jackson S."/>
        </authorList>
    </citation>
    <scope>NUCLEOTIDE SEQUENCE</scope>
    <source>
        <tissue evidence="1">Callus</tissue>
    </source>
</reference>